<protein>
    <submittedName>
        <fullName evidence="3">Ribosomal RNA small subunit methyltransferase D</fullName>
        <ecNumber evidence="3">2.1.1.-</ecNumber>
    </submittedName>
</protein>
<accession>A0A806KP06</accession>
<evidence type="ECO:0000313" key="3">
    <source>
        <dbReference type="EMBL" id="AGS52379.1"/>
    </source>
</evidence>
<dbReference type="PIRSF" id="PIRSF004553">
    <property type="entry name" value="CHP00095"/>
    <property type="match status" value="1"/>
</dbReference>
<reference evidence="3" key="1">
    <citation type="submission" date="2012-03" db="EMBL/GenBank/DDBJ databases">
        <title>Functional metagenomics reveals considerable lignocellulase gene clusters in the gut microbiome of a wood-feeding higher termite.</title>
        <authorList>
            <person name="Liu N."/>
        </authorList>
    </citation>
    <scope>NUCLEOTIDE SEQUENCE</scope>
</reference>
<dbReference type="InterPro" id="IPR029063">
    <property type="entry name" value="SAM-dependent_MTases_sf"/>
</dbReference>
<dbReference type="Pfam" id="PF03602">
    <property type="entry name" value="Cons_hypoth95"/>
    <property type="match status" value="1"/>
</dbReference>
<dbReference type="AlphaFoldDB" id="A0A806KP06"/>
<dbReference type="Gene3D" id="3.40.50.150">
    <property type="entry name" value="Vaccinia Virus protein VP39"/>
    <property type="match status" value="1"/>
</dbReference>
<dbReference type="GO" id="GO:0031167">
    <property type="term" value="P:rRNA methylation"/>
    <property type="evidence" value="ECO:0007669"/>
    <property type="project" value="InterPro"/>
</dbReference>
<dbReference type="InterPro" id="IPR004398">
    <property type="entry name" value="RNA_MeTrfase_RsmD"/>
</dbReference>
<dbReference type="SUPFAM" id="SSF53335">
    <property type="entry name" value="S-adenosyl-L-methionine-dependent methyltransferases"/>
    <property type="match status" value="1"/>
</dbReference>
<proteinExistence type="predicted"/>
<evidence type="ECO:0000256" key="2">
    <source>
        <dbReference type="ARBA" id="ARBA00022679"/>
    </source>
</evidence>
<name>A0A806KP06_9BACT</name>
<dbReference type="PANTHER" id="PTHR43542:SF1">
    <property type="entry name" value="METHYLTRANSFERASE"/>
    <property type="match status" value="1"/>
</dbReference>
<keyword evidence="2 3" id="KW-0808">Transferase</keyword>
<sequence>MRITGGELKGRIIDVPPGDIRPSMDRMRESVFGCLGDLSGLSFLDIFSGSGIIALEAASRGAAAIEAVEQDKLKRKTLLENVSISPVRINCRFMPAELYVKRAKNSFNIIFLDPPFPYPYKWELVANIAESRLVLNGSKILIHRPREDYLKTDIQNLEKTDSREYGRSVVDFFEKKDNN</sequence>
<dbReference type="PANTHER" id="PTHR43542">
    <property type="entry name" value="METHYLTRANSFERASE"/>
    <property type="match status" value="1"/>
</dbReference>
<evidence type="ECO:0000256" key="1">
    <source>
        <dbReference type="ARBA" id="ARBA00022603"/>
    </source>
</evidence>
<dbReference type="CDD" id="cd02440">
    <property type="entry name" value="AdoMet_MTases"/>
    <property type="match status" value="1"/>
</dbReference>
<keyword evidence="1 3" id="KW-0489">Methyltransferase</keyword>
<organism evidence="3">
    <name type="scientific">uncultured bacterium contig00077</name>
    <dbReference type="NCBI Taxonomy" id="1181555"/>
    <lineage>
        <taxon>Bacteria</taxon>
        <taxon>environmental samples</taxon>
    </lineage>
</organism>
<dbReference type="GO" id="GO:0008168">
    <property type="term" value="F:methyltransferase activity"/>
    <property type="evidence" value="ECO:0007669"/>
    <property type="project" value="UniProtKB-KW"/>
</dbReference>
<dbReference type="EMBL" id="JQ844191">
    <property type="protein sequence ID" value="AGS52379.1"/>
    <property type="molecule type" value="Genomic_DNA"/>
</dbReference>
<dbReference type="EC" id="2.1.1.-" evidence="3"/>